<dbReference type="EMBL" id="PKMF04000362">
    <property type="protein sequence ID" value="KAK7836060.1"/>
    <property type="molecule type" value="Genomic_DNA"/>
</dbReference>
<name>A0AAW0K9P5_QUESU</name>
<gene>
    <name evidence="4" type="primary">ISPG_1</name>
    <name evidence="4" type="ORF">CFP56_022995</name>
</gene>
<keyword evidence="2" id="KW-0004">4Fe-4S</keyword>
<accession>A0AAW0K9P5</accession>
<keyword evidence="2" id="KW-0479">Metal-binding</keyword>
<evidence type="ECO:0000256" key="1">
    <source>
        <dbReference type="ARBA" id="ARBA00001966"/>
    </source>
</evidence>
<keyword evidence="2" id="KW-0411">Iron-sulfur</keyword>
<comment type="cofactor">
    <cofactor evidence="1">
        <name>[4Fe-4S] cluster</name>
        <dbReference type="ChEBI" id="CHEBI:49883"/>
    </cofactor>
</comment>
<dbReference type="AlphaFoldDB" id="A0AAW0K9P5"/>
<evidence type="ECO:0000313" key="5">
    <source>
        <dbReference type="Proteomes" id="UP000237347"/>
    </source>
</evidence>
<evidence type="ECO:0000259" key="3">
    <source>
        <dbReference type="Pfam" id="PF04551"/>
    </source>
</evidence>
<organism evidence="4 5">
    <name type="scientific">Quercus suber</name>
    <name type="common">Cork oak</name>
    <dbReference type="NCBI Taxonomy" id="58331"/>
    <lineage>
        <taxon>Eukaryota</taxon>
        <taxon>Viridiplantae</taxon>
        <taxon>Streptophyta</taxon>
        <taxon>Embryophyta</taxon>
        <taxon>Tracheophyta</taxon>
        <taxon>Spermatophyta</taxon>
        <taxon>Magnoliopsida</taxon>
        <taxon>eudicotyledons</taxon>
        <taxon>Gunneridae</taxon>
        <taxon>Pentapetalae</taxon>
        <taxon>rosids</taxon>
        <taxon>fabids</taxon>
        <taxon>Fagales</taxon>
        <taxon>Fagaceae</taxon>
        <taxon>Quercus</taxon>
    </lineage>
</organism>
<dbReference type="PANTHER" id="PTHR30454:SF0">
    <property type="entry name" value="4-HYDROXY-3-METHYLBUT-2-EN-1-YL DIPHOSPHATE SYNTHASE (FERREDOXIN), CHLOROPLASTIC"/>
    <property type="match status" value="1"/>
</dbReference>
<dbReference type="GO" id="GO:0016114">
    <property type="term" value="P:terpenoid biosynthetic process"/>
    <property type="evidence" value="ECO:0007669"/>
    <property type="project" value="InterPro"/>
</dbReference>
<feature type="domain" description="IspG TIM-barrel" evidence="3">
    <location>
        <begin position="88"/>
        <end position="125"/>
    </location>
</feature>
<proteinExistence type="predicted"/>
<keyword evidence="2" id="KW-0408">Iron</keyword>
<evidence type="ECO:0000256" key="2">
    <source>
        <dbReference type="ARBA" id="ARBA00022485"/>
    </source>
</evidence>
<comment type="caution">
    <text evidence="4">The sequence shown here is derived from an EMBL/GenBank/DDBJ whole genome shotgun (WGS) entry which is preliminary data.</text>
</comment>
<dbReference type="GO" id="GO:0019288">
    <property type="term" value="P:isopentenyl diphosphate biosynthetic process, methylerythritol 4-phosphate pathway"/>
    <property type="evidence" value="ECO:0007669"/>
    <property type="project" value="TreeGrafter"/>
</dbReference>
<dbReference type="Pfam" id="PF04551">
    <property type="entry name" value="GcpE"/>
    <property type="match status" value="1"/>
</dbReference>
<dbReference type="PANTHER" id="PTHR30454">
    <property type="entry name" value="4-HYDROXY-3-METHYLBUT-2-EN-1-YL DIPHOSPHATE SYNTHASE"/>
    <property type="match status" value="1"/>
</dbReference>
<dbReference type="GO" id="GO:0051539">
    <property type="term" value="F:4 iron, 4 sulfur cluster binding"/>
    <property type="evidence" value="ECO:0007669"/>
    <property type="project" value="UniProtKB-KW"/>
</dbReference>
<dbReference type="InterPro" id="IPR011005">
    <property type="entry name" value="Dihydropteroate_synth-like_sf"/>
</dbReference>
<dbReference type="InterPro" id="IPR058578">
    <property type="entry name" value="IspG_TIM"/>
</dbReference>
<reference evidence="4 5" key="1">
    <citation type="journal article" date="2018" name="Sci. Data">
        <title>The draft genome sequence of cork oak.</title>
        <authorList>
            <person name="Ramos A.M."/>
            <person name="Usie A."/>
            <person name="Barbosa P."/>
            <person name="Barros P.M."/>
            <person name="Capote T."/>
            <person name="Chaves I."/>
            <person name="Simoes F."/>
            <person name="Abreu I."/>
            <person name="Carrasquinho I."/>
            <person name="Faro C."/>
            <person name="Guimaraes J.B."/>
            <person name="Mendonca D."/>
            <person name="Nobrega F."/>
            <person name="Rodrigues L."/>
            <person name="Saibo N.J.M."/>
            <person name="Varela M.C."/>
            <person name="Egas C."/>
            <person name="Matos J."/>
            <person name="Miguel C.M."/>
            <person name="Oliveira M.M."/>
            <person name="Ricardo C.P."/>
            <person name="Goncalves S."/>
        </authorList>
    </citation>
    <scope>NUCLEOTIDE SEQUENCE [LARGE SCALE GENOMIC DNA]</scope>
    <source>
        <strain evidence="5">cv. HL8</strain>
    </source>
</reference>
<dbReference type="GO" id="GO:0009507">
    <property type="term" value="C:chloroplast"/>
    <property type="evidence" value="ECO:0007669"/>
    <property type="project" value="TreeGrafter"/>
</dbReference>
<evidence type="ECO:0000313" key="4">
    <source>
        <dbReference type="EMBL" id="KAK7836060.1"/>
    </source>
</evidence>
<dbReference type="InterPro" id="IPR004588">
    <property type="entry name" value="IspG_bac-typ"/>
</dbReference>
<protein>
    <submittedName>
        <fullName evidence="4">4-hydroxy-3-methylbut-2-en-1-yl diphosphate synthase (Ferredoxin)</fullName>
    </submittedName>
</protein>
<keyword evidence="5" id="KW-1185">Reference proteome</keyword>
<dbReference type="Gene3D" id="3.20.20.20">
    <property type="entry name" value="Dihydropteroate synthase-like"/>
    <property type="match status" value="1"/>
</dbReference>
<sequence>MATGAAVPASFTGLKSRDLSLGFTKSMDFVRVSDMRRVKASKRKVLMIRNSNQGSDIAELQQASEGSPLLVPRQKYCESIHKTVRRKTRTVMVGNVALGSEHPIRIQTMTTTDTKDVAATVEQVLTFLLIEPFLSM</sequence>
<dbReference type="Proteomes" id="UP000237347">
    <property type="component" value="Unassembled WGS sequence"/>
</dbReference>
<dbReference type="GO" id="GO:0046429">
    <property type="term" value="F:4-hydroxy-3-methylbut-2-en-1-yl diphosphate synthase activity (ferredoxin)"/>
    <property type="evidence" value="ECO:0007669"/>
    <property type="project" value="InterPro"/>
</dbReference>